<evidence type="ECO:0000256" key="5">
    <source>
        <dbReference type="ARBA" id="ARBA00023004"/>
    </source>
</evidence>
<dbReference type="CDD" id="cd21109">
    <property type="entry name" value="SPASM"/>
    <property type="match status" value="1"/>
</dbReference>
<evidence type="ECO:0000256" key="6">
    <source>
        <dbReference type="ARBA" id="ARBA00023014"/>
    </source>
</evidence>
<dbReference type="InterPro" id="IPR034391">
    <property type="entry name" value="AdoMet-like_SPASM_containing"/>
</dbReference>
<gene>
    <name evidence="8" type="ORF">ACFFJ6_04380</name>
</gene>
<keyword evidence="9" id="KW-1185">Reference proteome</keyword>
<evidence type="ECO:0000256" key="3">
    <source>
        <dbReference type="ARBA" id="ARBA00022691"/>
    </source>
</evidence>
<accession>A0ABV6EN84</accession>
<proteinExistence type="predicted"/>
<evidence type="ECO:0000256" key="4">
    <source>
        <dbReference type="ARBA" id="ARBA00022723"/>
    </source>
</evidence>
<dbReference type="Pfam" id="PF04055">
    <property type="entry name" value="Radical_SAM"/>
    <property type="match status" value="1"/>
</dbReference>
<evidence type="ECO:0000313" key="9">
    <source>
        <dbReference type="Proteomes" id="UP001589775"/>
    </source>
</evidence>
<dbReference type="PANTHER" id="PTHR11228">
    <property type="entry name" value="RADICAL SAM DOMAIN PROTEIN"/>
    <property type="match status" value="1"/>
</dbReference>
<sequence>MQLGASPSQIKYGSGWYPTEHAEGGSFAWMATAATVDVSASGNDDIVVVEYSYPALGSPIPDLVVGDKRYQLYPGYNSLLIPVSEVTAPQAGLVSLNLEIDRLAGFYEDQRDLGLKVHRIYVESDPVVINYKKTQAAIASRPEVCDNTPIVYMIGVTDRCNLRCVICLKHHEQDGDNNKDLIDLPDPSLEKLMPLAYSAQMVLLLGYGEPLLNKRLPEIIDDISAKADNSIEMITNGLLLSPQWIDKILSRNVRVLSISMDAATPDGYERMRGGSYEKVIRNVQALVAERAKRKNAKLEIRMNMAVTRANITEVPLLSELAADLGVDTVEFRHLHENPLHAWRVEKPDFVFDYNDALIENDPEECRIALNDAIRRAKRRGVRYILDAPFVGLVDDELVIAADVEVGEYHECPHPWRWLMVTAAGDAYTCCWAPPLAKLADYSSGAELWNGHEYRRLRRNIKAGIVDPLCAGVTCPFQQKAISKDAPVNEKPAPVI</sequence>
<evidence type="ECO:0000313" key="8">
    <source>
        <dbReference type="EMBL" id="MFC0239688.1"/>
    </source>
</evidence>
<dbReference type="Gene3D" id="3.20.20.70">
    <property type="entry name" value="Aldolase class I"/>
    <property type="match status" value="1"/>
</dbReference>
<comment type="caution">
    <text evidence="8">The sequence shown here is derived from an EMBL/GenBank/DDBJ whole genome shotgun (WGS) entry which is preliminary data.</text>
</comment>
<dbReference type="SFLD" id="SFLDS00029">
    <property type="entry name" value="Radical_SAM"/>
    <property type="match status" value="1"/>
</dbReference>
<dbReference type="RefSeq" id="WP_378384744.1">
    <property type="nucleotide sequence ID" value="NZ_JBHLWM010000001.1"/>
</dbReference>
<organism evidence="8 9">
    <name type="scientific">Rhodopseudomonas telluris</name>
    <dbReference type="NCBI Taxonomy" id="644215"/>
    <lineage>
        <taxon>Bacteria</taxon>
        <taxon>Pseudomonadati</taxon>
        <taxon>Pseudomonadota</taxon>
        <taxon>Alphaproteobacteria</taxon>
        <taxon>Hyphomicrobiales</taxon>
        <taxon>Nitrobacteraceae</taxon>
        <taxon>Rhodopseudomonas</taxon>
    </lineage>
</organism>
<comment type="cofactor">
    <cofactor evidence="1">
        <name>[4Fe-4S] cluster</name>
        <dbReference type="ChEBI" id="CHEBI:49883"/>
    </cofactor>
</comment>
<dbReference type="SFLD" id="SFLDG01387">
    <property type="entry name" value="BtrN-like_SPASM_domain_contain"/>
    <property type="match status" value="1"/>
</dbReference>
<keyword evidence="6" id="KW-0411">Iron-sulfur</keyword>
<dbReference type="PROSITE" id="PS51918">
    <property type="entry name" value="RADICAL_SAM"/>
    <property type="match status" value="1"/>
</dbReference>
<name>A0ABV6EN84_9BRAD</name>
<dbReference type="Proteomes" id="UP001589775">
    <property type="component" value="Unassembled WGS sequence"/>
</dbReference>
<dbReference type="CDD" id="cd01335">
    <property type="entry name" value="Radical_SAM"/>
    <property type="match status" value="1"/>
</dbReference>
<keyword evidence="3" id="KW-0949">S-adenosyl-L-methionine</keyword>
<protein>
    <submittedName>
        <fullName evidence="8">Radical SAM/SPASM domain-containing protein</fullName>
    </submittedName>
</protein>
<evidence type="ECO:0000256" key="1">
    <source>
        <dbReference type="ARBA" id="ARBA00001966"/>
    </source>
</evidence>
<keyword evidence="2" id="KW-0004">4Fe-4S</keyword>
<evidence type="ECO:0000259" key="7">
    <source>
        <dbReference type="PROSITE" id="PS51918"/>
    </source>
</evidence>
<dbReference type="Pfam" id="PF13186">
    <property type="entry name" value="SPASM"/>
    <property type="match status" value="1"/>
</dbReference>
<keyword evidence="4" id="KW-0479">Metal-binding</keyword>
<reference evidence="8 9" key="1">
    <citation type="submission" date="2024-09" db="EMBL/GenBank/DDBJ databases">
        <authorList>
            <person name="Sun Q."/>
            <person name="Mori K."/>
        </authorList>
    </citation>
    <scope>NUCLEOTIDE SEQUENCE [LARGE SCALE GENOMIC DNA]</scope>
    <source>
        <strain evidence="8 9">KCTC 23279</strain>
    </source>
</reference>
<evidence type="ECO:0000256" key="2">
    <source>
        <dbReference type="ARBA" id="ARBA00022485"/>
    </source>
</evidence>
<dbReference type="InterPro" id="IPR013785">
    <property type="entry name" value="Aldolase_TIM"/>
</dbReference>
<dbReference type="InterPro" id="IPR058240">
    <property type="entry name" value="rSAM_sf"/>
</dbReference>
<dbReference type="InterPro" id="IPR023885">
    <property type="entry name" value="4Fe4S-binding_SPASM_dom"/>
</dbReference>
<dbReference type="SFLD" id="SFLDG01067">
    <property type="entry name" value="SPASM/twitch_domain_containing"/>
    <property type="match status" value="1"/>
</dbReference>
<dbReference type="InterPro" id="IPR050377">
    <property type="entry name" value="Radical_SAM_PqqE_MftC-like"/>
</dbReference>
<dbReference type="PANTHER" id="PTHR11228:SF7">
    <property type="entry name" value="PQQA PEPTIDE CYCLASE"/>
    <property type="match status" value="1"/>
</dbReference>
<dbReference type="EMBL" id="JBHLWM010000001">
    <property type="protein sequence ID" value="MFC0239688.1"/>
    <property type="molecule type" value="Genomic_DNA"/>
</dbReference>
<keyword evidence="5" id="KW-0408">Iron</keyword>
<dbReference type="SUPFAM" id="SSF102114">
    <property type="entry name" value="Radical SAM enzymes"/>
    <property type="match status" value="1"/>
</dbReference>
<feature type="domain" description="Radical SAM core" evidence="7">
    <location>
        <begin position="145"/>
        <end position="382"/>
    </location>
</feature>
<dbReference type="InterPro" id="IPR007197">
    <property type="entry name" value="rSAM"/>
</dbReference>